<dbReference type="EMBL" id="UOGC01000050">
    <property type="protein sequence ID" value="VAX17293.1"/>
    <property type="molecule type" value="Genomic_DNA"/>
</dbReference>
<feature type="domain" description="CusB-like beta-barrel" evidence="7">
    <location>
        <begin position="267"/>
        <end position="339"/>
    </location>
</feature>
<dbReference type="InterPro" id="IPR006143">
    <property type="entry name" value="RND_pump_MFP"/>
</dbReference>
<dbReference type="GO" id="GO:0046914">
    <property type="term" value="F:transition metal ion binding"/>
    <property type="evidence" value="ECO:0007669"/>
    <property type="project" value="TreeGrafter"/>
</dbReference>
<dbReference type="PANTHER" id="PTHR30097:SF15">
    <property type="entry name" value="CATION EFFLUX SYSTEM PROTEIN CUSB"/>
    <property type="match status" value="1"/>
</dbReference>
<dbReference type="NCBIfam" id="TIGR01730">
    <property type="entry name" value="RND_mfp"/>
    <property type="match status" value="1"/>
</dbReference>
<evidence type="ECO:0000259" key="7">
    <source>
        <dbReference type="Pfam" id="PF25954"/>
    </source>
</evidence>
<evidence type="ECO:0000256" key="3">
    <source>
        <dbReference type="SAM" id="Phobius"/>
    </source>
</evidence>
<evidence type="ECO:0000313" key="8">
    <source>
        <dbReference type="EMBL" id="VAX17293.1"/>
    </source>
</evidence>
<evidence type="ECO:0000256" key="2">
    <source>
        <dbReference type="ARBA" id="ARBA00022448"/>
    </source>
</evidence>
<name>A0A3B1BYA6_9ZZZZ</name>
<keyword evidence="3" id="KW-0472">Membrane</keyword>
<dbReference type="InterPro" id="IPR021782">
    <property type="entry name" value="DUF3347"/>
</dbReference>
<keyword evidence="3" id="KW-0812">Transmembrane</keyword>
<dbReference type="InterPro" id="IPR045800">
    <property type="entry name" value="HMBD"/>
</dbReference>
<dbReference type="GO" id="GO:0015679">
    <property type="term" value="P:plasma membrane copper ion transport"/>
    <property type="evidence" value="ECO:0007669"/>
    <property type="project" value="TreeGrafter"/>
</dbReference>
<dbReference type="Gene3D" id="2.40.420.20">
    <property type="match status" value="1"/>
</dbReference>
<organism evidence="8">
    <name type="scientific">hydrothermal vent metagenome</name>
    <dbReference type="NCBI Taxonomy" id="652676"/>
    <lineage>
        <taxon>unclassified sequences</taxon>
        <taxon>metagenomes</taxon>
        <taxon>ecological metagenomes</taxon>
    </lineage>
</organism>
<dbReference type="Gene3D" id="2.40.30.170">
    <property type="match status" value="1"/>
</dbReference>
<dbReference type="InterPro" id="IPR058790">
    <property type="entry name" value="BSH_CusB"/>
</dbReference>
<reference evidence="8" key="1">
    <citation type="submission" date="2018-06" db="EMBL/GenBank/DDBJ databases">
        <authorList>
            <person name="Zhirakovskaya E."/>
        </authorList>
    </citation>
    <scope>NUCLEOTIDE SEQUENCE</scope>
</reference>
<proteinExistence type="inferred from homology"/>
<dbReference type="InterPro" id="IPR058792">
    <property type="entry name" value="Beta-barrel_RND_2"/>
</dbReference>
<feature type="domain" description="DUF3347" evidence="4">
    <location>
        <begin position="455"/>
        <end position="540"/>
    </location>
</feature>
<dbReference type="GO" id="GO:0022857">
    <property type="term" value="F:transmembrane transporter activity"/>
    <property type="evidence" value="ECO:0007669"/>
    <property type="project" value="InterPro"/>
</dbReference>
<dbReference type="Pfam" id="PF11827">
    <property type="entry name" value="DUF3347"/>
    <property type="match status" value="1"/>
</dbReference>
<protein>
    <submittedName>
        <fullName evidence="8">Probable Co/Zn/Cd efflux system membrane fusion protein</fullName>
    </submittedName>
</protein>
<feature type="domain" description="CusB-like barrel-sandwich hybrid" evidence="6">
    <location>
        <begin position="151"/>
        <end position="262"/>
    </location>
</feature>
<keyword evidence="2" id="KW-0813">Transport</keyword>
<feature type="transmembrane region" description="Helical" evidence="3">
    <location>
        <begin position="6"/>
        <end position="27"/>
    </location>
</feature>
<dbReference type="GO" id="GO:0030288">
    <property type="term" value="C:outer membrane-bounded periplasmic space"/>
    <property type="evidence" value="ECO:0007669"/>
    <property type="project" value="TreeGrafter"/>
</dbReference>
<feature type="domain" description="Heavy metal binding" evidence="5">
    <location>
        <begin position="63"/>
        <end position="88"/>
    </location>
</feature>
<sequence length="589" mass="65071">MKNKKAMPWAEFAIVMVILGAGISIYYDKENRLHNLMQKPAIVKIMKWAGVNSGSIPTAKETYWCPMHPQVKRDKAGTCPICNMQLVKIKKDDKKEKSVGSILLTSRQIQEVGVRFATVGRLSFARQIETSGIVAVDERRLKTISVWAPGQSRINTLYANFTGANVKTGEPLLSIYNPAIVTTQEEYLLLLKNGTERMAPLIKSITTRLKGWGMAEKEIEKFRIKGAATDNFTIYSPVSGTVMERLVDEGEYVKEGQALLKLADLSTVWIYGDVYENELPFIKVGTAVEISVNGKGITGKVDFIDPVAQIDSQTVRVRFEIPNKNGYLKPGMFASVRINLPEKDLLAVPASAVLLTGRRAIVMVSEGEGVMRPVDVTLGRKWLYPSNKNSSSGGEERYHEIIAGLETGERIVSSANFLITAEAQFQGVLKKLAPPSTKGETAKLPDDIESAFAHILKSYEKIRKALAQDNTDISKKVAANLIGNINTVINKTDRDLNKMLTELKAETKKITEGPKDIAKTREHFASMSKTIILLIARYGLPEGITLNAFTCPMTDNDDVWLQPGKTIDNPYMGQKMATCGISFSLTGMK</sequence>
<dbReference type="Pfam" id="PF25919">
    <property type="entry name" value="BSH_CusB"/>
    <property type="match status" value="1"/>
</dbReference>
<dbReference type="Pfam" id="PF25954">
    <property type="entry name" value="Beta-barrel_RND_2"/>
    <property type="match status" value="1"/>
</dbReference>
<evidence type="ECO:0000259" key="4">
    <source>
        <dbReference type="Pfam" id="PF11827"/>
    </source>
</evidence>
<dbReference type="InterPro" id="IPR051909">
    <property type="entry name" value="MFP_Cation_Efflux"/>
</dbReference>
<gene>
    <name evidence="8" type="ORF">MNBD_NITROSPINAE01-999</name>
</gene>
<dbReference type="Pfam" id="PF19335">
    <property type="entry name" value="HMBD"/>
    <property type="match status" value="1"/>
</dbReference>
<dbReference type="PANTHER" id="PTHR30097">
    <property type="entry name" value="CATION EFFLUX SYSTEM PROTEIN CUSB"/>
    <property type="match status" value="1"/>
</dbReference>
<dbReference type="Gene3D" id="6.10.140.730">
    <property type="match status" value="1"/>
</dbReference>
<dbReference type="GO" id="GO:0016020">
    <property type="term" value="C:membrane"/>
    <property type="evidence" value="ECO:0007669"/>
    <property type="project" value="InterPro"/>
</dbReference>
<keyword evidence="3" id="KW-1133">Transmembrane helix</keyword>
<accession>A0A3B1BYA6</accession>
<dbReference type="AlphaFoldDB" id="A0A3B1BYA6"/>
<comment type="similarity">
    <text evidence="1">Belongs to the membrane fusion protein (MFP) (TC 8.A.1) family.</text>
</comment>
<evidence type="ECO:0000259" key="6">
    <source>
        <dbReference type="Pfam" id="PF25919"/>
    </source>
</evidence>
<evidence type="ECO:0000256" key="1">
    <source>
        <dbReference type="ARBA" id="ARBA00009477"/>
    </source>
</evidence>
<dbReference type="SUPFAM" id="SSF111369">
    <property type="entry name" value="HlyD-like secretion proteins"/>
    <property type="match status" value="1"/>
</dbReference>
<evidence type="ECO:0000259" key="5">
    <source>
        <dbReference type="Pfam" id="PF19335"/>
    </source>
</evidence>
<dbReference type="GO" id="GO:0060003">
    <property type="term" value="P:copper ion export"/>
    <property type="evidence" value="ECO:0007669"/>
    <property type="project" value="TreeGrafter"/>
</dbReference>
<dbReference type="FunFam" id="2.40.30.170:FF:000010">
    <property type="entry name" value="Efflux RND transporter periplasmic adaptor subunit"/>
    <property type="match status" value="1"/>
</dbReference>